<reference evidence="7 8" key="1">
    <citation type="submission" date="2021-06" db="EMBL/GenBank/DDBJ databases">
        <title>Chromosome-level genome assembly of the red-tail catfish (Hemibagrus wyckioides).</title>
        <authorList>
            <person name="Shao F."/>
        </authorList>
    </citation>
    <scope>NUCLEOTIDE SEQUENCE [LARGE SCALE GENOMIC DNA]</scope>
    <source>
        <strain evidence="7">EC202008001</strain>
        <tissue evidence="7">Blood</tissue>
    </source>
</reference>
<dbReference type="GO" id="GO:0003677">
    <property type="term" value="F:DNA binding"/>
    <property type="evidence" value="ECO:0007669"/>
    <property type="project" value="UniProtKB-KW"/>
</dbReference>
<name>A0A9D3N3L7_9TELE</name>
<dbReference type="Pfam" id="PF00538">
    <property type="entry name" value="Linker_histone"/>
    <property type="match status" value="1"/>
</dbReference>
<proteinExistence type="inferred from homology"/>
<dbReference type="GO" id="GO:0006334">
    <property type="term" value="P:nucleosome assembly"/>
    <property type="evidence" value="ECO:0007669"/>
    <property type="project" value="InterPro"/>
</dbReference>
<dbReference type="InterPro" id="IPR005819">
    <property type="entry name" value="H1/H5"/>
</dbReference>
<keyword evidence="2 4" id="KW-0238">DNA-binding</keyword>
<evidence type="ECO:0000256" key="4">
    <source>
        <dbReference type="RuleBase" id="RU003894"/>
    </source>
</evidence>
<dbReference type="PROSITE" id="PS51504">
    <property type="entry name" value="H15"/>
    <property type="match status" value="1"/>
</dbReference>
<dbReference type="SMART" id="SM00526">
    <property type="entry name" value="H15"/>
    <property type="match status" value="1"/>
</dbReference>
<feature type="region of interest" description="Disordered" evidence="5">
    <location>
        <begin position="102"/>
        <end position="298"/>
    </location>
</feature>
<keyword evidence="3 4" id="KW-0539">Nucleus</keyword>
<feature type="domain" description="H15" evidence="6">
    <location>
        <begin position="43"/>
        <end position="122"/>
    </location>
</feature>
<protein>
    <recommendedName>
        <fullName evidence="6">H15 domain-containing protein</fullName>
    </recommendedName>
</protein>
<sequence>MAPKKAAAETSSSPNTTAEKELKEEQKTDGPEVVSKAVRKVSPHPSTMEMVKEALTELDQRKGVSAQAIRAFIKEKYATVDETRLKTMVRKALVKGIDSGAFVRPANSTNTTGAQGRFRLAVRKPKASKSKEAKENTNPNINQAKAPNAKTGDVKTKKSKSAAVGGDKPKKTKKNEVSASKVAPAKKPKAKRAAGAADEGPPEPKPQKTSKASKGESAEKSGAKKGGKASRKTPEGLDAEGNLVKGEKKEAQKSEDSGNEAEVTVQKKGGRKTPQKAEDGEQSGTKSSGKKGKKAAGK</sequence>
<dbReference type="FunFam" id="1.10.10.10:FF:000393">
    <property type="entry name" value="Oocyte-specific H1 histone"/>
    <property type="match status" value="1"/>
</dbReference>
<feature type="compositionally biased region" description="Polar residues" evidence="5">
    <location>
        <begin position="136"/>
        <end position="145"/>
    </location>
</feature>
<dbReference type="Proteomes" id="UP000824219">
    <property type="component" value="Linkage Group LG28"/>
</dbReference>
<accession>A0A9D3N3L7</accession>
<evidence type="ECO:0000256" key="3">
    <source>
        <dbReference type="ARBA" id="ARBA00023242"/>
    </source>
</evidence>
<dbReference type="InterPro" id="IPR036388">
    <property type="entry name" value="WH-like_DNA-bd_sf"/>
</dbReference>
<dbReference type="OrthoDB" id="1110759at2759"/>
<dbReference type="GO" id="GO:0000786">
    <property type="term" value="C:nucleosome"/>
    <property type="evidence" value="ECO:0007669"/>
    <property type="project" value="InterPro"/>
</dbReference>
<evidence type="ECO:0000259" key="6">
    <source>
        <dbReference type="PROSITE" id="PS51504"/>
    </source>
</evidence>
<comment type="caution">
    <text evidence="7">The sequence shown here is derived from an EMBL/GenBank/DDBJ whole genome shotgun (WGS) entry which is preliminary data.</text>
</comment>
<dbReference type="InterPro" id="IPR036390">
    <property type="entry name" value="WH_DNA-bd_sf"/>
</dbReference>
<dbReference type="CDD" id="cd00073">
    <property type="entry name" value="H15"/>
    <property type="match status" value="1"/>
</dbReference>
<evidence type="ECO:0000313" key="7">
    <source>
        <dbReference type="EMBL" id="KAG7314950.1"/>
    </source>
</evidence>
<evidence type="ECO:0000256" key="1">
    <source>
        <dbReference type="ARBA" id="ARBA00022454"/>
    </source>
</evidence>
<comment type="similarity">
    <text evidence="4">Belongs to the histone H1/H5 family.</text>
</comment>
<evidence type="ECO:0000313" key="8">
    <source>
        <dbReference type="Proteomes" id="UP000824219"/>
    </source>
</evidence>
<dbReference type="AlphaFoldDB" id="A0A9D3N3L7"/>
<gene>
    <name evidence="7" type="ORF">KOW79_022253</name>
</gene>
<organism evidence="7 8">
    <name type="scientific">Hemibagrus wyckioides</name>
    <dbReference type="NCBI Taxonomy" id="337641"/>
    <lineage>
        <taxon>Eukaryota</taxon>
        <taxon>Metazoa</taxon>
        <taxon>Chordata</taxon>
        <taxon>Craniata</taxon>
        <taxon>Vertebrata</taxon>
        <taxon>Euteleostomi</taxon>
        <taxon>Actinopterygii</taxon>
        <taxon>Neopterygii</taxon>
        <taxon>Teleostei</taxon>
        <taxon>Ostariophysi</taxon>
        <taxon>Siluriformes</taxon>
        <taxon>Bagridae</taxon>
        <taxon>Hemibagrus</taxon>
    </lineage>
</organism>
<dbReference type="InterPro" id="IPR005818">
    <property type="entry name" value="Histone_H1/H5_H15"/>
</dbReference>
<evidence type="ECO:0000256" key="5">
    <source>
        <dbReference type="SAM" id="MobiDB-lite"/>
    </source>
</evidence>
<dbReference type="PRINTS" id="PR00624">
    <property type="entry name" value="HISTONEH5"/>
</dbReference>
<feature type="compositionally biased region" description="Basic and acidic residues" evidence="5">
    <location>
        <begin position="245"/>
        <end position="256"/>
    </location>
</feature>
<dbReference type="GO" id="GO:0005634">
    <property type="term" value="C:nucleus"/>
    <property type="evidence" value="ECO:0007669"/>
    <property type="project" value="UniProtKB-SubCell"/>
</dbReference>
<feature type="region of interest" description="Disordered" evidence="5">
    <location>
        <begin position="1"/>
        <end position="33"/>
    </location>
</feature>
<keyword evidence="8" id="KW-1185">Reference proteome</keyword>
<feature type="compositionally biased region" description="Basic and acidic residues" evidence="5">
    <location>
        <begin position="18"/>
        <end position="30"/>
    </location>
</feature>
<dbReference type="EMBL" id="JAHKSW010000028">
    <property type="protein sequence ID" value="KAG7314950.1"/>
    <property type="molecule type" value="Genomic_DNA"/>
</dbReference>
<keyword evidence="1 4" id="KW-0158">Chromosome</keyword>
<feature type="compositionally biased region" description="Basic and acidic residues" evidence="5">
    <location>
        <begin position="213"/>
        <end position="222"/>
    </location>
</feature>
<feature type="compositionally biased region" description="Basic residues" evidence="5">
    <location>
        <begin position="288"/>
        <end position="298"/>
    </location>
</feature>
<dbReference type="SUPFAM" id="SSF46785">
    <property type="entry name" value="Winged helix' DNA-binding domain"/>
    <property type="match status" value="1"/>
</dbReference>
<dbReference type="GO" id="GO:0030527">
    <property type="term" value="F:structural constituent of chromatin"/>
    <property type="evidence" value="ECO:0007669"/>
    <property type="project" value="InterPro"/>
</dbReference>
<dbReference type="Gene3D" id="1.10.10.10">
    <property type="entry name" value="Winged helix-like DNA-binding domain superfamily/Winged helix DNA-binding domain"/>
    <property type="match status" value="1"/>
</dbReference>
<evidence type="ECO:0000256" key="2">
    <source>
        <dbReference type="ARBA" id="ARBA00023125"/>
    </source>
</evidence>
<comment type="subcellular location">
    <subcellularLocation>
        <location evidence="4">Nucleus</location>
    </subcellularLocation>
</comment>